<keyword evidence="3" id="KW-1185">Reference proteome</keyword>
<dbReference type="EMBL" id="FYEW01000001">
    <property type="protein sequence ID" value="SNC67348.1"/>
    <property type="molecule type" value="Genomic_DNA"/>
</dbReference>
<dbReference type="OrthoDB" id="878513at2"/>
<dbReference type="Proteomes" id="UP000198131">
    <property type="component" value="Unassembled WGS sequence"/>
</dbReference>
<organism evidence="2 3">
    <name type="scientific">Hymenobacter gelipurpurascens</name>
    <dbReference type="NCBI Taxonomy" id="89968"/>
    <lineage>
        <taxon>Bacteria</taxon>
        <taxon>Pseudomonadati</taxon>
        <taxon>Bacteroidota</taxon>
        <taxon>Cytophagia</taxon>
        <taxon>Cytophagales</taxon>
        <taxon>Hymenobacteraceae</taxon>
        <taxon>Hymenobacter</taxon>
    </lineage>
</organism>
<accession>A0A212TMS9</accession>
<evidence type="ECO:0000313" key="3">
    <source>
        <dbReference type="Proteomes" id="UP000198131"/>
    </source>
</evidence>
<protein>
    <submittedName>
        <fullName evidence="2">Uncharacterized protein</fullName>
    </submittedName>
</protein>
<reference evidence="3" key="1">
    <citation type="submission" date="2017-06" db="EMBL/GenBank/DDBJ databases">
        <authorList>
            <person name="Varghese N."/>
            <person name="Submissions S."/>
        </authorList>
    </citation>
    <scope>NUCLEOTIDE SEQUENCE [LARGE SCALE GENOMIC DNA]</scope>
    <source>
        <strain evidence="3">DSM 11116</strain>
    </source>
</reference>
<dbReference type="Pfam" id="PF20459">
    <property type="entry name" value="DUF6712"/>
    <property type="match status" value="1"/>
</dbReference>
<feature type="region of interest" description="Disordered" evidence="1">
    <location>
        <begin position="167"/>
        <end position="186"/>
    </location>
</feature>
<evidence type="ECO:0000256" key="1">
    <source>
        <dbReference type="SAM" id="MobiDB-lite"/>
    </source>
</evidence>
<evidence type="ECO:0000313" key="2">
    <source>
        <dbReference type="EMBL" id="SNC67348.1"/>
    </source>
</evidence>
<gene>
    <name evidence="2" type="ORF">SAMN06265337_1920</name>
</gene>
<name>A0A212TMS9_9BACT</name>
<dbReference type="RefSeq" id="WP_088843184.1">
    <property type="nucleotide sequence ID" value="NZ_FYEW01000001.1"/>
</dbReference>
<proteinExistence type="predicted"/>
<dbReference type="InterPro" id="IPR046558">
    <property type="entry name" value="DUF6712"/>
</dbReference>
<sequence>MSILLITVADFPEFWPLSINTAPELVEPYIRKAQTFDVRPLFTAAEWQGFESNLGNGTTEFPGVEFDPEEFLATPPPSAWDNPTLAALWVGFAKPVLVTESFRRLMLWHGTHVTPNGLETMQDINNQPVTSARRAELKADVEAERNLYAGRLQAALRAYRGTVPTTTCGASTRRRPGRGGVTFHAI</sequence>
<dbReference type="AlphaFoldDB" id="A0A212TMS9"/>